<dbReference type="AlphaFoldDB" id="A0A0K2H201"/>
<keyword evidence="5 6" id="KW-0472">Membrane</keyword>
<accession>A0A0K2H201</accession>
<dbReference type="GO" id="GO:0005886">
    <property type="term" value="C:plasma membrane"/>
    <property type="evidence" value="ECO:0007669"/>
    <property type="project" value="UniProtKB-SubCell"/>
</dbReference>
<evidence type="ECO:0000256" key="2">
    <source>
        <dbReference type="ARBA" id="ARBA00022475"/>
    </source>
</evidence>
<dbReference type="GO" id="GO:0017004">
    <property type="term" value="P:cytochrome complex assembly"/>
    <property type="evidence" value="ECO:0007669"/>
    <property type="project" value="InterPro"/>
</dbReference>
<keyword evidence="4 6" id="KW-1133">Transmembrane helix</keyword>
<dbReference type="InterPro" id="IPR050553">
    <property type="entry name" value="Thioredoxin_ResA/DsbE_sf"/>
</dbReference>
<dbReference type="OrthoDB" id="9811352at2"/>
<evidence type="ECO:0000256" key="1">
    <source>
        <dbReference type="ARBA" id="ARBA00004651"/>
    </source>
</evidence>
<evidence type="ECO:0000256" key="3">
    <source>
        <dbReference type="ARBA" id="ARBA00022692"/>
    </source>
</evidence>
<dbReference type="PANTHER" id="PTHR42852:SF13">
    <property type="entry name" value="PROTEIN DIPZ"/>
    <property type="match status" value="1"/>
</dbReference>
<evidence type="ECO:0000259" key="7">
    <source>
        <dbReference type="PROSITE" id="PS51352"/>
    </source>
</evidence>
<name>A0A0K2H201_9CORY</name>
<dbReference type="InterPro" id="IPR041017">
    <property type="entry name" value="Thioredoxin_10"/>
</dbReference>
<dbReference type="PATRIC" id="fig|1408189.4.peg.2160"/>
<keyword evidence="3 6" id="KW-0812">Transmembrane</keyword>
<dbReference type="EMBL" id="CP006841">
    <property type="protein sequence ID" value="ALA68067.1"/>
    <property type="molecule type" value="Genomic_DNA"/>
</dbReference>
<protein>
    <submittedName>
        <fullName evidence="8">Membrane protein</fullName>
    </submittedName>
</protein>
<dbReference type="Pfam" id="PF13905">
    <property type="entry name" value="Thioredoxin_8"/>
    <property type="match status" value="1"/>
</dbReference>
<evidence type="ECO:0000256" key="4">
    <source>
        <dbReference type="ARBA" id="ARBA00022989"/>
    </source>
</evidence>
<feature type="transmembrane region" description="Helical" evidence="6">
    <location>
        <begin position="153"/>
        <end position="178"/>
    </location>
</feature>
<dbReference type="InterPro" id="IPR012336">
    <property type="entry name" value="Thioredoxin-like_fold"/>
</dbReference>
<proteinExistence type="predicted"/>
<sequence>MIPEILLIGLIGGLVTGVSPCILPVLPIVLAVSADAKRKPLLVALGIAISFTAITLLGTLALSVLGLPSATLRWVGVALLVIVGLSMLFPALGHLLEKPFATIQVPSWISSKTRGSAGKGSGFGIGLALGAVYAPCAGPVLAAVTVAGATGDIGWPTVILAFSFAFGACVPLFFFALAGSAWSKRAQFATDNRARISRVAGALVLALALAIATDVPAKLQRTLPDWTASIQQKFNSSEDTQSVLNGLRGDSSEDGAQAASASLNACRDEDPSRLLDCGDVPAFEGLTNWINTTPAGSAIDPAHPEKRDGRQTITLVDFWAYACINCQRANEHVTKLYDRYRDYGLNVVGVHAPEYAFEHDAANVAMATNEQGIHYPVAQDNDFLTWNNFSNRYWPAHYLVDAHGRVRQIHEGEGAYAATERLVRQLLADANPGIELPAPIEANTDDAPIATMGRNLETYLGTDRASLFSNPLSEYRAGVHDFAYVDPAEKGYSLEGPWELRGQSISPAGPGAKIHLNYHAALVQIVASGKGELTVTGSDGKVTKFPASEVPGTIDLVKTDGKPASGNLTIEVPESMSAYSLTFG</sequence>
<dbReference type="Pfam" id="PF02683">
    <property type="entry name" value="DsbD_TM"/>
    <property type="match status" value="1"/>
</dbReference>
<feature type="domain" description="Thioredoxin" evidence="7">
    <location>
        <begin position="292"/>
        <end position="428"/>
    </location>
</feature>
<comment type="subcellular location">
    <subcellularLocation>
        <location evidence="1">Cell membrane</location>
        <topology evidence="1">Multi-pass membrane protein</topology>
    </subcellularLocation>
</comment>
<dbReference type="KEGG" id="clw:CLAC_10735"/>
<gene>
    <name evidence="8" type="ORF">CLAC_10735</name>
</gene>
<dbReference type="Gene3D" id="3.40.30.10">
    <property type="entry name" value="Glutaredoxin"/>
    <property type="match status" value="1"/>
</dbReference>
<evidence type="ECO:0000256" key="6">
    <source>
        <dbReference type="SAM" id="Phobius"/>
    </source>
</evidence>
<dbReference type="PROSITE" id="PS51352">
    <property type="entry name" value="THIOREDOXIN_2"/>
    <property type="match status" value="1"/>
</dbReference>
<keyword evidence="9" id="KW-1185">Reference proteome</keyword>
<feature type="transmembrane region" description="Helical" evidence="6">
    <location>
        <begin position="42"/>
        <end position="65"/>
    </location>
</feature>
<feature type="transmembrane region" description="Helical" evidence="6">
    <location>
        <begin position="199"/>
        <end position="217"/>
    </location>
</feature>
<dbReference type="Gene3D" id="2.60.120.260">
    <property type="entry name" value="Galactose-binding domain-like"/>
    <property type="match status" value="1"/>
</dbReference>
<reference evidence="8 9" key="1">
    <citation type="submission" date="2013-10" db="EMBL/GenBank/DDBJ databases">
        <title>Complete genome sequence of Corynebacterium lactis DSM 45799(T), isolated from raw cow milk.</title>
        <authorList>
            <person name="Ruckert C."/>
            <person name="Albersmeier A."/>
            <person name="Lipski A."/>
            <person name="Kalinowski J."/>
        </authorList>
    </citation>
    <scope>NUCLEOTIDE SEQUENCE [LARGE SCALE GENOMIC DNA]</scope>
    <source>
        <strain evidence="8 9">RW2-5</strain>
    </source>
</reference>
<dbReference type="SUPFAM" id="SSF52833">
    <property type="entry name" value="Thioredoxin-like"/>
    <property type="match status" value="1"/>
</dbReference>
<dbReference type="Pfam" id="PF17991">
    <property type="entry name" value="Thioredoxin_10"/>
    <property type="match status" value="1"/>
</dbReference>
<dbReference type="Proteomes" id="UP000058446">
    <property type="component" value="Chromosome"/>
</dbReference>
<feature type="transmembrane region" description="Helical" evidence="6">
    <location>
        <begin position="122"/>
        <end position="147"/>
    </location>
</feature>
<evidence type="ECO:0000256" key="5">
    <source>
        <dbReference type="ARBA" id="ARBA00023136"/>
    </source>
</evidence>
<evidence type="ECO:0000313" key="8">
    <source>
        <dbReference type="EMBL" id="ALA68067.1"/>
    </source>
</evidence>
<keyword evidence="2" id="KW-1003">Cell membrane</keyword>
<feature type="transmembrane region" description="Helical" evidence="6">
    <location>
        <begin position="71"/>
        <end position="92"/>
    </location>
</feature>
<dbReference type="InterPro" id="IPR013766">
    <property type="entry name" value="Thioredoxin_domain"/>
</dbReference>
<dbReference type="InterPro" id="IPR003834">
    <property type="entry name" value="Cyt_c_assmbl_TM_dom"/>
</dbReference>
<feature type="transmembrane region" description="Helical" evidence="6">
    <location>
        <begin position="6"/>
        <end position="30"/>
    </location>
</feature>
<organism evidence="8 9">
    <name type="scientific">Corynebacterium lactis RW2-5</name>
    <dbReference type="NCBI Taxonomy" id="1408189"/>
    <lineage>
        <taxon>Bacteria</taxon>
        <taxon>Bacillati</taxon>
        <taxon>Actinomycetota</taxon>
        <taxon>Actinomycetes</taxon>
        <taxon>Mycobacteriales</taxon>
        <taxon>Corynebacteriaceae</taxon>
        <taxon>Corynebacterium</taxon>
    </lineage>
</organism>
<dbReference type="STRING" id="1408189.CLAC_10735"/>
<dbReference type="PANTHER" id="PTHR42852">
    <property type="entry name" value="THIOL:DISULFIDE INTERCHANGE PROTEIN DSBE"/>
    <property type="match status" value="1"/>
</dbReference>
<evidence type="ECO:0000313" key="9">
    <source>
        <dbReference type="Proteomes" id="UP000058446"/>
    </source>
</evidence>
<dbReference type="InterPro" id="IPR036249">
    <property type="entry name" value="Thioredoxin-like_sf"/>
</dbReference>